<keyword evidence="4" id="KW-1185">Reference proteome</keyword>
<dbReference type="Proteomes" id="UP000323886">
    <property type="component" value="Unassembled WGS sequence"/>
</dbReference>
<accession>A0A5M6HN62</accession>
<feature type="region of interest" description="Disordered" evidence="1">
    <location>
        <begin position="31"/>
        <end position="155"/>
    </location>
</feature>
<feature type="signal peptide" evidence="2">
    <location>
        <begin position="1"/>
        <end position="29"/>
    </location>
</feature>
<keyword evidence="2" id="KW-0732">Signal</keyword>
<reference evidence="3 4" key="1">
    <citation type="submission" date="2019-09" db="EMBL/GenBank/DDBJ databases">
        <title>Draft Whole-Genome sequence of Blastochloris sulfoviridis DSM 729.</title>
        <authorList>
            <person name="Meyer T.E."/>
            <person name="Kyndt J.A."/>
        </authorList>
    </citation>
    <scope>NUCLEOTIDE SEQUENCE [LARGE SCALE GENOMIC DNA]</scope>
    <source>
        <strain evidence="3 4">DSM 729</strain>
    </source>
</reference>
<evidence type="ECO:0000313" key="3">
    <source>
        <dbReference type="EMBL" id="KAA5597294.1"/>
    </source>
</evidence>
<dbReference type="EMBL" id="VWPL01000033">
    <property type="protein sequence ID" value="KAA5597294.1"/>
    <property type="molecule type" value="Genomic_DNA"/>
</dbReference>
<gene>
    <name evidence="3" type="ORF">F1193_14255</name>
</gene>
<name>A0A5M6HN62_9HYPH</name>
<dbReference type="RefSeq" id="WP_150098470.1">
    <property type="nucleotide sequence ID" value="NZ_VWPL01000033.1"/>
</dbReference>
<proteinExistence type="predicted"/>
<evidence type="ECO:0000256" key="1">
    <source>
        <dbReference type="SAM" id="MobiDB-lite"/>
    </source>
</evidence>
<dbReference type="AlphaFoldDB" id="A0A5M6HN62"/>
<organism evidence="3 4">
    <name type="scientific">Blastochloris sulfoviridis</name>
    <dbReference type="NCBI Taxonomy" id="50712"/>
    <lineage>
        <taxon>Bacteria</taxon>
        <taxon>Pseudomonadati</taxon>
        <taxon>Pseudomonadota</taxon>
        <taxon>Alphaproteobacteria</taxon>
        <taxon>Hyphomicrobiales</taxon>
        <taxon>Blastochloridaceae</taxon>
        <taxon>Blastochloris</taxon>
    </lineage>
</organism>
<feature type="chain" id="PRO_5024431454" description="Translation initiation factor IF-2" evidence="2">
    <location>
        <begin position="30"/>
        <end position="251"/>
    </location>
</feature>
<comment type="caution">
    <text evidence="3">The sequence shown here is derived from an EMBL/GenBank/DDBJ whole genome shotgun (WGS) entry which is preliminary data.</text>
</comment>
<evidence type="ECO:0000256" key="2">
    <source>
        <dbReference type="SAM" id="SignalP"/>
    </source>
</evidence>
<protein>
    <recommendedName>
        <fullName evidence="5">Translation initiation factor IF-2</fullName>
    </recommendedName>
</protein>
<feature type="compositionally biased region" description="Low complexity" evidence="1">
    <location>
        <begin position="67"/>
        <end position="78"/>
    </location>
</feature>
<sequence>MTRVLRAPLVTALVIAIAGLFGASSASVAQDTQNSSGHRAGASAPSQQKSRAVVAPRSGGKSDAMPRRAAPRNVAPRASGRSATVPRQAAPNQAKPYQAKPRQAKPRQAKPRQAAPGQATPSRQAKPREEAPRHATPSRQATPRNASRPARDLQGVSLRGAKRVAVGGRNYAIHRDSHRVRRSDGWRTFVGLSALGSVAIAAATYYPYAYIDAPARLCDGLTEDGCRLRWQEVPTIEGPAAYQCVAYCPWQ</sequence>
<evidence type="ECO:0008006" key="5">
    <source>
        <dbReference type="Google" id="ProtNLM"/>
    </source>
</evidence>
<evidence type="ECO:0000313" key="4">
    <source>
        <dbReference type="Proteomes" id="UP000323886"/>
    </source>
</evidence>